<gene>
    <name evidence="4" type="ORF">ACFPQA_14560</name>
</gene>
<dbReference type="PANTHER" id="PTHR35936">
    <property type="entry name" value="MEMBRANE-BOUND LYTIC MUREIN TRANSGLYCOSYLASE F"/>
    <property type="match status" value="1"/>
</dbReference>
<evidence type="ECO:0000313" key="5">
    <source>
        <dbReference type="Proteomes" id="UP001596055"/>
    </source>
</evidence>
<keyword evidence="2" id="KW-0732">Signal</keyword>
<evidence type="ECO:0000256" key="1">
    <source>
        <dbReference type="ARBA" id="ARBA00010333"/>
    </source>
</evidence>
<reference evidence="5" key="1">
    <citation type="journal article" date="2019" name="Int. J. Syst. Evol. Microbiol.">
        <title>The Global Catalogue of Microorganisms (GCM) 10K type strain sequencing project: providing services to taxonomists for standard genome sequencing and annotation.</title>
        <authorList>
            <consortium name="The Broad Institute Genomics Platform"/>
            <consortium name="The Broad Institute Genome Sequencing Center for Infectious Disease"/>
            <person name="Wu L."/>
            <person name="Ma J."/>
        </authorList>
    </citation>
    <scope>NUCLEOTIDE SEQUENCE [LARGE SCALE GENOMIC DNA]</scope>
    <source>
        <strain evidence="5">CGMCC 4.1799</strain>
    </source>
</reference>
<dbReference type="Proteomes" id="UP001596055">
    <property type="component" value="Unassembled WGS sequence"/>
</dbReference>
<dbReference type="EMBL" id="JBHSNL010000006">
    <property type="protein sequence ID" value="MFC5546282.1"/>
    <property type="molecule type" value="Genomic_DNA"/>
</dbReference>
<evidence type="ECO:0000313" key="4">
    <source>
        <dbReference type="EMBL" id="MFC5546282.1"/>
    </source>
</evidence>
<feature type="domain" description="Solute-binding protein family 3/N-terminal" evidence="3">
    <location>
        <begin position="30"/>
        <end position="93"/>
    </location>
</feature>
<dbReference type="Pfam" id="PF00497">
    <property type="entry name" value="SBP_bac_3"/>
    <property type="match status" value="1"/>
</dbReference>
<evidence type="ECO:0000259" key="3">
    <source>
        <dbReference type="Pfam" id="PF00497"/>
    </source>
</evidence>
<sequence>MSRVLGIGIMLAVMSGFAFGETPESRTIRIAYTQFPPIEYQDENGQAAGSLIEMTRKVAREAGYEPEFVLLPVSRIYLYLQNGNVDLWPGLTDIPALEGEVLESWVSPLVTQLSAWYLEGTAPLEHFDQLNGKTVIAIGGYTYAGLIQWLNGSDSIRVTEAPNHRAAIDMLRRGRGDYVLDYHEPVKVLLSTMPDHNVRESKIRERDAAWLFSLAAPRAAILRDAFDDAYLRLVERDEVPPVRIVGPGYAIPGFPAAYR</sequence>
<dbReference type="RefSeq" id="WP_248156523.1">
    <property type="nucleotide sequence ID" value="NZ_JAKZAJ010000002.1"/>
</dbReference>
<comment type="caution">
    <text evidence="4">The sequence shown here is derived from an EMBL/GenBank/DDBJ whole genome shotgun (WGS) entry which is preliminary data.</text>
</comment>
<protein>
    <submittedName>
        <fullName evidence="4">Substrate-binding periplasmic protein</fullName>
    </submittedName>
</protein>
<dbReference type="Gene3D" id="3.40.190.10">
    <property type="entry name" value="Periplasmic binding protein-like II"/>
    <property type="match status" value="2"/>
</dbReference>
<organism evidence="4 5">
    <name type="scientific">Marinobacter koreensis</name>
    <dbReference type="NCBI Taxonomy" id="335974"/>
    <lineage>
        <taxon>Bacteria</taxon>
        <taxon>Pseudomonadati</taxon>
        <taxon>Pseudomonadota</taxon>
        <taxon>Gammaproteobacteria</taxon>
        <taxon>Pseudomonadales</taxon>
        <taxon>Marinobacteraceae</taxon>
        <taxon>Marinobacter</taxon>
    </lineage>
</organism>
<accession>A0ABW0RN81</accession>
<dbReference type="PANTHER" id="PTHR35936:SF6">
    <property type="entry name" value="AMINO ACID ABC TRANSPORTER SUBSTRATE-BINDING PAAT FAMILY PROTEIN"/>
    <property type="match status" value="1"/>
</dbReference>
<proteinExistence type="inferred from homology"/>
<evidence type="ECO:0000256" key="2">
    <source>
        <dbReference type="ARBA" id="ARBA00022729"/>
    </source>
</evidence>
<name>A0ABW0RN81_9GAMM</name>
<dbReference type="InterPro" id="IPR001638">
    <property type="entry name" value="Solute-binding_3/MltF_N"/>
</dbReference>
<dbReference type="SUPFAM" id="SSF53850">
    <property type="entry name" value="Periplasmic binding protein-like II"/>
    <property type="match status" value="1"/>
</dbReference>
<comment type="similarity">
    <text evidence="1">Belongs to the bacterial solute-binding protein 3 family.</text>
</comment>
<keyword evidence="5" id="KW-1185">Reference proteome</keyword>